<feature type="compositionally biased region" description="Acidic residues" evidence="1">
    <location>
        <begin position="7"/>
        <end position="16"/>
    </location>
</feature>
<dbReference type="Proteomes" id="UP000305888">
    <property type="component" value="Plasmid pD4M1C"/>
</dbReference>
<keyword evidence="2" id="KW-0614">Plasmid</keyword>
<dbReference type="OrthoDB" id="8665128at2"/>
<dbReference type="KEGG" id="ppru:FDP22_22005"/>
<accession>A0A5B8G370</accession>
<dbReference type="RefSeq" id="WP_138576807.1">
    <property type="nucleotide sequence ID" value="NZ_CP040821.1"/>
</dbReference>
<geneLocation type="plasmid" evidence="3">
    <name>pd4m1c</name>
</geneLocation>
<evidence type="ECO:0000313" key="2">
    <source>
        <dbReference type="EMBL" id="QDL94554.1"/>
    </source>
</evidence>
<sequence>MAAGPDIDTETDETEDALPVPPQVGETLKRFEEVLRAAKRVGRTDPKHLASVLGRVPARRISDPQFMALLRRRFEQEDCREVLLELLLRTPAETFSSVHAAGVALVTAARLGRSAEVEDIMAAQRAGGAEARFGVLDYINRFHPIPPASIFGLAALKYAPVADDPREGFVERARAMMPRIDPDPRLVAALFPHRDNPRIHREAWVSRVRFACAADHIFQDAITAGFISGRAPVPEYFSRDVYESTPLERAREITSVVPRDRGVLFSTFHAGHLTMVRLNFQRIFETGIQIQRSNSAQYAPGMISIADNPRAALFSALRMIEDGGQLLMAPDGHWGESRLAISVLGHTLDIGEGAAFLAYESGCYNAFLTYVFDGGVFVPRVVEGPQKLPGEKYRAYRQRWAQFYAREIERIFTGRPENIAFRNRWFGVFARRPRAPAAG</sequence>
<reference evidence="2 3" key="1">
    <citation type="submission" date="2019-06" db="EMBL/GenBank/DDBJ databases">
        <title>Genome sequence of Rhodobacteraceae bacterium D4M1.</title>
        <authorList>
            <person name="Cao J."/>
        </authorList>
    </citation>
    <scope>NUCLEOTIDE SEQUENCE [LARGE SCALE GENOMIC DNA]</scope>
    <source>
        <strain evidence="2 3">D4M1</strain>
        <plasmid evidence="3">pd4m1c</plasmid>
    </source>
</reference>
<evidence type="ECO:0000313" key="3">
    <source>
        <dbReference type="Proteomes" id="UP000305888"/>
    </source>
</evidence>
<dbReference type="AlphaFoldDB" id="A0A5B8G370"/>
<evidence type="ECO:0000256" key="1">
    <source>
        <dbReference type="SAM" id="MobiDB-lite"/>
    </source>
</evidence>
<name>A0A5B8G370_9RHOB</name>
<dbReference type="EMBL" id="CP040821">
    <property type="protein sequence ID" value="QDL94554.1"/>
    <property type="molecule type" value="Genomic_DNA"/>
</dbReference>
<proteinExistence type="predicted"/>
<feature type="region of interest" description="Disordered" evidence="1">
    <location>
        <begin position="1"/>
        <end position="21"/>
    </location>
</feature>
<protein>
    <submittedName>
        <fullName evidence="2">Uncharacterized protein</fullName>
    </submittedName>
</protein>
<organism evidence="2 3">
    <name type="scientific">Paroceanicella profunda</name>
    <dbReference type="NCBI Taxonomy" id="2579971"/>
    <lineage>
        <taxon>Bacteria</taxon>
        <taxon>Pseudomonadati</taxon>
        <taxon>Pseudomonadota</taxon>
        <taxon>Alphaproteobacteria</taxon>
        <taxon>Rhodobacterales</taxon>
        <taxon>Paracoccaceae</taxon>
        <taxon>Paroceanicella</taxon>
    </lineage>
</organism>
<gene>
    <name evidence="2" type="ORF">FDP22_22005</name>
</gene>
<keyword evidence="3" id="KW-1185">Reference proteome</keyword>